<protein>
    <submittedName>
        <fullName evidence="1">Phage virion morphogenesis protein</fullName>
    </submittedName>
</protein>
<dbReference type="AlphaFoldDB" id="A0A4V2W914"/>
<proteinExistence type="predicted"/>
<evidence type="ECO:0000313" key="1">
    <source>
        <dbReference type="EMBL" id="TCW32681.1"/>
    </source>
</evidence>
<dbReference type="RefSeq" id="WP_123140568.1">
    <property type="nucleotide sequence ID" value="NZ_NRRH01000028.1"/>
</dbReference>
<dbReference type="EMBL" id="SMDC01000017">
    <property type="protein sequence ID" value="TCW32681.1"/>
    <property type="molecule type" value="Genomic_DNA"/>
</dbReference>
<dbReference type="Proteomes" id="UP000295247">
    <property type="component" value="Unassembled WGS sequence"/>
</dbReference>
<evidence type="ECO:0000313" key="2">
    <source>
        <dbReference type="Proteomes" id="UP000295247"/>
    </source>
</evidence>
<dbReference type="InterPro" id="IPR006522">
    <property type="entry name" value="Phage_virion_morphogenesis"/>
</dbReference>
<comment type="caution">
    <text evidence="1">The sequence shown here is derived from an EMBL/GenBank/DDBJ whole genome shotgun (WGS) entry which is preliminary data.</text>
</comment>
<organism evidence="1 2">
    <name type="scientific">Marichromatium gracile</name>
    <name type="common">Chromatium gracile</name>
    <dbReference type="NCBI Taxonomy" id="1048"/>
    <lineage>
        <taxon>Bacteria</taxon>
        <taxon>Pseudomonadati</taxon>
        <taxon>Pseudomonadota</taxon>
        <taxon>Gammaproteobacteria</taxon>
        <taxon>Chromatiales</taxon>
        <taxon>Chromatiaceae</taxon>
        <taxon>Marichromatium</taxon>
    </lineage>
</organism>
<gene>
    <name evidence="1" type="ORF">EDC29_11747</name>
</gene>
<dbReference type="Pfam" id="PF05069">
    <property type="entry name" value="Phage_tail_S"/>
    <property type="match status" value="1"/>
</dbReference>
<name>A0A4V2W914_MARGR</name>
<accession>A0A4V2W914</accession>
<sequence>MPNFTIEVQDRPLREALDRLTRRLEDASPAMEDIARALQNHAEDAFQAERSPFGEPWRDLKPATKARRARRGHWPGAILSDTGGLAGSISRRAGANFAEVGAGKEYAAIHQFGGRAGMPPGPAAVPARPFLPIDQAGDLPESLKREVLDILDEYLR</sequence>
<dbReference type="NCBIfam" id="TIGR01635">
    <property type="entry name" value="tail_comp_S"/>
    <property type="match status" value="1"/>
</dbReference>
<reference evidence="1 2" key="1">
    <citation type="submission" date="2019-03" db="EMBL/GenBank/DDBJ databases">
        <title>Genomic Encyclopedia of Type Strains, Phase IV (KMG-IV): sequencing the most valuable type-strain genomes for metagenomic binning, comparative biology and taxonomic classification.</title>
        <authorList>
            <person name="Goeker M."/>
        </authorList>
    </citation>
    <scope>NUCLEOTIDE SEQUENCE [LARGE SCALE GENOMIC DNA]</scope>
    <source>
        <strain evidence="1 2">DSM 203</strain>
    </source>
</reference>